<dbReference type="PANTHER" id="PTHR13318">
    <property type="entry name" value="PARTNER OF PAIRED, ISOFORM B-RELATED"/>
    <property type="match status" value="1"/>
</dbReference>
<dbReference type="InterPro" id="IPR032675">
    <property type="entry name" value="LRR_dom_sf"/>
</dbReference>
<comment type="caution">
    <text evidence="1">The sequence shown here is derived from an EMBL/GenBank/DDBJ whole genome shotgun (WGS) entry which is preliminary data.</text>
</comment>
<dbReference type="GO" id="GO:0031146">
    <property type="term" value="P:SCF-dependent proteasomal ubiquitin-dependent protein catabolic process"/>
    <property type="evidence" value="ECO:0007669"/>
    <property type="project" value="TreeGrafter"/>
</dbReference>
<protein>
    <recommendedName>
        <fullName evidence="3">F-box/LRR-repeat protein</fullName>
    </recommendedName>
</protein>
<dbReference type="SMART" id="SM00367">
    <property type="entry name" value="LRR_CC"/>
    <property type="match status" value="4"/>
</dbReference>
<organism evidence="1 2">
    <name type="scientific">Stephania cephalantha</name>
    <dbReference type="NCBI Taxonomy" id="152367"/>
    <lineage>
        <taxon>Eukaryota</taxon>
        <taxon>Viridiplantae</taxon>
        <taxon>Streptophyta</taxon>
        <taxon>Embryophyta</taxon>
        <taxon>Tracheophyta</taxon>
        <taxon>Spermatophyta</taxon>
        <taxon>Magnoliopsida</taxon>
        <taxon>Ranunculales</taxon>
        <taxon>Menispermaceae</taxon>
        <taxon>Menispermoideae</taxon>
        <taxon>Cissampelideae</taxon>
        <taxon>Stephania</taxon>
    </lineage>
</organism>
<gene>
    <name evidence="1" type="ORF">Scep_004667</name>
</gene>
<name>A0AAP0PVM3_9MAGN</name>
<reference evidence="1 2" key="1">
    <citation type="submission" date="2024-01" db="EMBL/GenBank/DDBJ databases">
        <title>Genome assemblies of Stephania.</title>
        <authorList>
            <person name="Yang L."/>
        </authorList>
    </citation>
    <scope>NUCLEOTIDE SEQUENCE [LARGE SCALE GENOMIC DNA]</scope>
    <source>
        <strain evidence="1">JXDWG</strain>
        <tissue evidence="1">Leaf</tissue>
    </source>
</reference>
<dbReference type="Proteomes" id="UP001419268">
    <property type="component" value="Unassembled WGS sequence"/>
</dbReference>
<evidence type="ECO:0000313" key="1">
    <source>
        <dbReference type="EMBL" id="KAK9158093.1"/>
    </source>
</evidence>
<dbReference type="GO" id="GO:0019005">
    <property type="term" value="C:SCF ubiquitin ligase complex"/>
    <property type="evidence" value="ECO:0007669"/>
    <property type="project" value="TreeGrafter"/>
</dbReference>
<proteinExistence type="predicted"/>
<sequence length="129" mass="14068">MSCLRSINLSRSRFLSHTGLSNLVVNCQYLVEIDLSGVTKLTDLGALAISKASNLEKLWLAVCRLITDVGIGYIADGCRKLKLIDLRWCLGVGDLGVGLIAVKCEEIRSLYLSYVNVSLIFAQTLSLSC</sequence>
<dbReference type="Gene3D" id="3.80.10.10">
    <property type="entry name" value="Ribonuclease Inhibitor"/>
    <property type="match status" value="1"/>
</dbReference>
<dbReference type="InterPro" id="IPR006553">
    <property type="entry name" value="Leu-rich_rpt_Cys-con_subtyp"/>
</dbReference>
<dbReference type="AlphaFoldDB" id="A0AAP0PVM3"/>
<accession>A0AAP0PVM3</accession>
<evidence type="ECO:0008006" key="3">
    <source>
        <dbReference type="Google" id="ProtNLM"/>
    </source>
</evidence>
<keyword evidence="2" id="KW-1185">Reference proteome</keyword>
<evidence type="ECO:0000313" key="2">
    <source>
        <dbReference type="Proteomes" id="UP001419268"/>
    </source>
</evidence>
<dbReference type="SUPFAM" id="SSF52047">
    <property type="entry name" value="RNI-like"/>
    <property type="match status" value="1"/>
</dbReference>
<dbReference type="EMBL" id="JBBNAG010000002">
    <property type="protein sequence ID" value="KAK9158093.1"/>
    <property type="molecule type" value="Genomic_DNA"/>
</dbReference>